<dbReference type="GO" id="GO:0016491">
    <property type="term" value="F:oxidoreductase activity"/>
    <property type="evidence" value="ECO:0007669"/>
    <property type="project" value="InterPro"/>
</dbReference>
<dbReference type="PANTHER" id="PTHR37159">
    <property type="entry name" value="GH11867P"/>
    <property type="match status" value="1"/>
</dbReference>
<dbReference type="HOGENOM" id="CLU_048939_0_0_1"/>
<dbReference type="PANTHER" id="PTHR37159:SF1">
    <property type="entry name" value="GH11867P"/>
    <property type="match status" value="1"/>
</dbReference>
<evidence type="ECO:0000313" key="2">
    <source>
        <dbReference type="EMBL" id="EKC43031.1"/>
    </source>
</evidence>
<name>K1S6I3_MAGGI</name>
<evidence type="ECO:0000259" key="1">
    <source>
        <dbReference type="Pfam" id="PF09995"/>
    </source>
</evidence>
<dbReference type="Pfam" id="PF09995">
    <property type="entry name" value="MPAB_Lcp_cat"/>
    <property type="match status" value="1"/>
</dbReference>
<protein>
    <recommendedName>
        <fullName evidence="1">ER-bound oxygenase mpaB/mpaB'/Rubber oxygenase catalytic domain-containing protein</fullName>
    </recommendedName>
</protein>
<proteinExistence type="predicted"/>
<organism evidence="2">
    <name type="scientific">Magallana gigas</name>
    <name type="common">Pacific oyster</name>
    <name type="synonym">Crassostrea gigas</name>
    <dbReference type="NCBI Taxonomy" id="29159"/>
    <lineage>
        <taxon>Eukaryota</taxon>
        <taxon>Metazoa</taxon>
        <taxon>Spiralia</taxon>
        <taxon>Lophotrochozoa</taxon>
        <taxon>Mollusca</taxon>
        <taxon>Bivalvia</taxon>
        <taxon>Autobranchia</taxon>
        <taxon>Pteriomorphia</taxon>
        <taxon>Ostreida</taxon>
        <taxon>Ostreoidea</taxon>
        <taxon>Ostreidae</taxon>
        <taxon>Magallana</taxon>
    </lineage>
</organism>
<dbReference type="EMBL" id="JH816405">
    <property type="protein sequence ID" value="EKC43031.1"/>
    <property type="molecule type" value="Genomic_DNA"/>
</dbReference>
<sequence>MGYLRIQPAVMDEVMCLGPKFYSPSYDLLSVSPLTRYRTGSSMPEDRLKQLRSGSSKDIGPFPVLTDSPSEIDIDKFNNGRKYFQNNVAICVVAMLCSLVSGFSVVNLLEPLVFTNKSNTPKKSLKRYLDTVRHVALWHYGDILDPLSLARKSIRKVHSMHKSVRNHMVEANTDGRHFTQYDMSLVQAGFVGFIILYPEELGLQGSKSDLEDFVYFWRWVGFFSGIDEDNNICIHGLDDAYRICKQVENEIVYPALFNPPKHFHSMAKAFTDGLCLLSFCRVYTPESVIGFSLDMANKKRRHDLSFFDTCRVLYLKLSVFLLKHCSWFRRLANRLVESLVLPKHFDF</sequence>
<gene>
    <name evidence="2" type="ORF">CGI_10018014</name>
</gene>
<dbReference type="InterPro" id="IPR018713">
    <property type="entry name" value="MPAB/Lcp_cat_dom"/>
</dbReference>
<dbReference type="AlphaFoldDB" id="K1S6I3"/>
<feature type="domain" description="ER-bound oxygenase mpaB/mpaB'/Rubber oxygenase catalytic" evidence="1">
    <location>
        <begin position="99"/>
        <end position="229"/>
    </location>
</feature>
<reference evidence="2" key="1">
    <citation type="journal article" date="2012" name="Nature">
        <title>The oyster genome reveals stress adaptation and complexity of shell formation.</title>
        <authorList>
            <person name="Zhang G."/>
            <person name="Fang X."/>
            <person name="Guo X."/>
            <person name="Li L."/>
            <person name="Luo R."/>
            <person name="Xu F."/>
            <person name="Yang P."/>
            <person name="Zhang L."/>
            <person name="Wang X."/>
            <person name="Qi H."/>
            <person name="Xiong Z."/>
            <person name="Que H."/>
            <person name="Xie Y."/>
            <person name="Holland P.W."/>
            <person name="Paps J."/>
            <person name="Zhu Y."/>
            <person name="Wu F."/>
            <person name="Chen Y."/>
            <person name="Wang J."/>
            <person name="Peng C."/>
            <person name="Meng J."/>
            <person name="Yang L."/>
            <person name="Liu J."/>
            <person name="Wen B."/>
            <person name="Zhang N."/>
            <person name="Huang Z."/>
            <person name="Zhu Q."/>
            <person name="Feng Y."/>
            <person name="Mount A."/>
            <person name="Hedgecock D."/>
            <person name="Xu Z."/>
            <person name="Liu Y."/>
            <person name="Domazet-Loso T."/>
            <person name="Du Y."/>
            <person name="Sun X."/>
            <person name="Zhang S."/>
            <person name="Liu B."/>
            <person name="Cheng P."/>
            <person name="Jiang X."/>
            <person name="Li J."/>
            <person name="Fan D."/>
            <person name="Wang W."/>
            <person name="Fu W."/>
            <person name="Wang T."/>
            <person name="Wang B."/>
            <person name="Zhang J."/>
            <person name="Peng Z."/>
            <person name="Li Y."/>
            <person name="Li N."/>
            <person name="Wang J."/>
            <person name="Chen M."/>
            <person name="He Y."/>
            <person name="Tan F."/>
            <person name="Song X."/>
            <person name="Zheng Q."/>
            <person name="Huang R."/>
            <person name="Yang H."/>
            <person name="Du X."/>
            <person name="Chen L."/>
            <person name="Yang M."/>
            <person name="Gaffney P.M."/>
            <person name="Wang S."/>
            <person name="Luo L."/>
            <person name="She Z."/>
            <person name="Ming Y."/>
            <person name="Huang W."/>
            <person name="Zhang S."/>
            <person name="Huang B."/>
            <person name="Zhang Y."/>
            <person name="Qu T."/>
            <person name="Ni P."/>
            <person name="Miao G."/>
            <person name="Wang J."/>
            <person name="Wang Q."/>
            <person name="Steinberg C.E."/>
            <person name="Wang H."/>
            <person name="Li N."/>
            <person name="Qian L."/>
            <person name="Zhang G."/>
            <person name="Li Y."/>
            <person name="Yang H."/>
            <person name="Liu X."/>
            <person name="Wang J."/>
            <person name="Yin Y."/>
            <person name="Wang J."/>
        </authorList>
    </citation>
    <scope>NUCLEOTIDE SEQUENCE [LARGE SCALE GENOMIC DNA]</scope>
    <source>
        <strain evidence="2">05x7-T-G4-1.051#20</strain>
    </source>
</reference>
<dbReference type="InParanoid" id="K1S6I3"/>
<accession>K1S6I3</accession>